<dbReference type="NCBIfam" id="TIGR00154">
    <property type="entry name" value="ispE"/>
    <property type="match status" value="1"/>
</dbReference>
<keyword evidence="6 9" id="KW-0418">Kinase</keyword>
<dbReference type="PANTHER" id="PTHR43527:SF2">
    <property type="entry name" value="4-DIPHOSPHOCYTIDYL-2-C-METHYL-D-ERYTHRITOL KINASE, CHLOROPLASTIC"/>
    <property type="match status" value="1"/>
</dbReference>
<protein>
    <recommendedName>
        <fullName evidence="3 9">4-diphosphocytidyl-2-C-methyl-D-erythritol kinase</fullName>
        <shortName evidence="9">CMK</shortName>
        <ecNumber evidence="2 9">2.7.1.148</ecNumber>
    </recommendedName>
    <alternativeName>
        <fullName evidence="8 9">4-(cytidine-5'-diphospho)-2-C-methyl-D-erythritol kinase</fullName>
    </alternativeName>
</protein>
<feature type="domain" description="GHMP kinase N-terminal" evidence="10">
    <location>
        <begin position="72"/>
        <end position="150"/>
    </location>
</feature>
<evidence type="ECO:0000259" key="10">
    <source>
        <dbReference type="Pfam" id="PF00288"/>
    </source>
</evidence>
<dbReference type="NCBIfam" id="NF002870">
    <property type="entry name" value="PRK03188.1"/>
    <property type="match status" value="1"/>
</dbReference>
<evidence type="ECO:0000256" key="6">
    <source>
        <dbReference type="ARBA" id="ARBA00022777"/>
    </source>
</evidence>
<sequence length="317" mass="32379">MPSLPEAVTVRAAAKVNLELLVGPRDASGYHALATVFQAVSLYDDVTVRRARRCSLTVAGRDAEHVPTDESNLAWRAVIAVGEGHPEAGPVAISIAKDIPVAGGMAGGSADGAAALVAADALWGVGLSRTELHRLAAGLGADVPFSVLGGTAIGTGRGDELAPAMARGSYHWVFAFSDEGLSTPRVFAELDRLRAERGEDVSAPAQQQPEPEVSTAMMTALLSGDAEAVGQAMHNDLQEAALSLQPRLVDTLAIGQECGALGGIVSGSGPTCAFLAASHEHALDLAVALTASGVASDVRRAQGPVPGARLIHPGKEQ</sequence>
<dbReference type="InterPro" id="IPR014721">
    <property type="entry name" value="Ribsml_uS5_D2-typ_fold_subgr"/>
</dbReference>
<dbReference type="RefSeq" id="WP_239263356.1">
    <property type="nucleotide sequence ID" value="NZ_JAKRCV010000015.1"/>
</dbReference>
<feature type="domain" description="GHMP kinase C-terminal" evidence="11">
    <location>
        <begin position="217"/>
        <end position="293"/>
    </location>
</feature>
<dbReference type="EC" id="2.7.1.148" evidence="2 9"/>
<comment type="caution">
    <text evidence="12">The sequence shown here is derived from an EMBL/GenBank/DDBJ whole genome shotgun (WGS) entry which is preliminary data.</text>
</comment>
<dbReference type="InterPro" id="IPR036554">
    <property type="entry name" value="GHMP_kinase_C_sf"/>
</dbReference>
<evidence type="ECO:0000256" key="8">
    <source>
        <dbReference type="ARBA" id="ARBA00032554"/>
    </source>
</evidence>
<feature type="binding site" evidence="9">
    <location>
        <begin position="100"/>
        <end position="110"/>
    </location>
    <ligand>
        <name>ATP</name>
        <dbReference type="ChEBI" id="CHEBI:30616"/>
    </ligand>
</feature>
<gene>
    <name evidence="9" type="primary">ispE</name>
    <name evidence="12" type="ORF">MHL29_06720</name>
</gene>
<organism evidence="12 13">
    <name type="scientific">Arsenicicoccus bolidensis</name>
    <dbReference type="NCBI Taxonomy" id="229480"/>
    <lineage>
        <taxon>Bacteria</taxon>
        <taxon>Bacillati</taxon>
        <taxon>Actinomycetota</taxon>
        <taxon>Actinomycetes</taxon>
        <taxon>Micrococcales</taxon>
        <taxon>Intrasporangiaceae</taxon>
        <taxon>Arsenicicoccus</taxon>
    </lineage>
</organism>
<evidence type="ECO:0000256" key="9">
    <source>
        <dbReference type="HAMAP-Rule" id="MF_00061"/>
    </source>
</evidence>
<dbReference type="GO" id="GO:0050515">
    <property type="term" value="F:4-(cytidine 5'-diphospho)-2-C-methyl-D-erythritol kinase activity"/>
    <property type="evidence" value="ECO:0007669"/>
    <property type="project" value="UniProtKB-EC"/>
</dbReference>
<dbReference type="PIRSF" id="PIRSF010376">
    <property type="entry name" value="IspE"/>
    <property type="match status" value="1"/>
</dbReference>
<evidence type="ECO:0000256" key="3">
    <source>
        <dbReference type="ARBA" id="ARBA00017473"/>
    </source>
</evidence>
<dbReference type="HAMAP" id="MF_00061">
    <property type="entry name" value="IspE"/>
    <property type="match status" value="1"/>
</dbReference>
<accession>A0ABS9Q146</accession>
<evidence type="ECO:0000256" key="1">
    <source>
        <dbReference type="ARBA" id="ARBA00009684"/>
    </source>
</evidence>
<keyword evidence="4 9" id="KW-0808">Transferase</keyword>
<keyword evidence="13" id="KW-1185">Reference proteome</keyword>
<feature type="active site" evidence="9">
    <location>
        <position position="15"/>
    </location>
</feature>
<dbReference type="EMBL" id="JAKRCV010000015">
    <property type="protein sequence ID" value="MCG7321586.1"/>
    <property type="molecule type" value="Genomic_DNA"/>
</dbReference>
<comment type="function">
    <text evidence="9">Catalyzes the phosphorylation of the position 2 hydroxy group of 4-diphosphocytidyl-2C-methyl-D-erythritol.</text>
</comment>
<evidence type="ECO:0000259" key="11">
    <source>
        <dbReference type="Pfam" id="PF08544"/>
    </source>
</evidence>
<dbReference type="Pfam" id="PF08544">
    <property type="entry name" value="GHMP_kinases_C"/>
    <property type="match status" value="1"/>
</dbReference>
<dbReference type="PANTHER" id="PTHR43527">
    <property type="entry name" value="4-DIPHOSPHOCYTIDYL-2-C-METHYL-D-ERYTHRITOL KINASE, CHLOROPLASTIC"/>
    <property type="match status" value="1"/>
</dbReference>
<dbReference type="Pfam" id="PF00288">
    <property type="entry name" value="GHMP_kinases_N"/>
    <property type="match status" value="1"/>
</dbReference>
<dbReference type="InterPro" id="IPR006204">
    <property type="entry name" value="GHMP_kinase_N_dom"/>
</dbReference>
<feature type="active site" evidence="9">
    <location>
        <position position="142"/>
    </location>
</feature>
<dbReference type="SUPFAM" id="SSF54211">
    <property type="entry name" value="Ribosomal protein S5 domain 2-like"/>
    <property type="match status" value="1"/>
</dbReference>
<evidence type="ECO:0000313" key="13">
    <source>
        <dbReference type="Proteomes" id="UP001521931"/>
    </source>
</evidence>
<evidence type="ECO:0000256" key="7">
    <source>
        <dbReference type="ARBA" id="ARBA00022840"/>
    </source>
</evidence>
<reference evidence="12 13" key="1">
    <citation type="submission" date="2022-02" db="EMBL/GenBank/DDBJ databases">
        <title>Uncovering new skin microbiome diversity through culturing and metagenomics.</title>
        <authorList>
            <person name="Conlan S."/>
            <person name="Deming C."/>
            <person name="Nisc Comparative Sequencing Program N."/>
            <person name="Segre J.A."/>
        </authorList>
    </citation>
    <scope>NUCLEOTIDE SEQUENCE [LARGE SCALE GENOMIC DNA]</scope>
    <source>
        <strain evidence="12 13">ACRQZ</strain>
    </source>
</reference>
<proteinExistence type="inferred from homology"/>
<dbReference type="Gene3D" id="3.30.70.890">
    <property type="entry name" value="GHMP kinase, C-terminal domain"/>
    <property type="match status" value="1"/>
</dbReference>
<evidence type="ECO:0000256" key="4">
    <source>
        <dbReference type="ARBA" id="ARBA00022679"/>
    </source>
</evidence>
<evidence type="ECO:0000256" key="5">
    <source>
        <dbReference type="ARBA" id="ARBA00022741"/>
    </source>
</evidence>
<dbReference type="InterPro" id="IPR020568">
    <property type="entry name" value="Ribosomal_Su5_D2-typ_SF"/>
</dbReference>
<dbReference type="Gene3D" id="3.30.230.10">
    <property type="match status" value="1"/>
</dbReference>
<dbReference type="Proteomes" id="UP001521931">
    <property type="component" value="Unassembled WGS sequence"/>
</dbReference>
<comment type="pathway">
    <text evidence="9">Isoprenoid biosynthesis; isopentenyl diphosphate biosynthesis via DXP pathway; isopentenyl diphosphate from 1-deoxy-D-xylulose 5-phosphate: step 3/6.</text>
</comment>
<dbReference type="SUPFAM" id="SSF55060">
    <property type="entry name" value="GHMP Kinase, C-terminal domain"/>
    <property type="match status" value="1"/>
</dbReference>
<name>A0ABS9Q146_9MICO</name>
<dbReference type="InterPro" id="IPR013750">
    <property type="entry name" value="GHMP_kinase_C_dom"/>
</dbReference>
<keyword evidence="5 9" id="KW-0547">Nucleotide-binding</keyword>
<keyword evidence="9" id="KW-0414">Isoprene biosynthesis</keyword>
<comment type="catalytic activity">
    <reaction evidence="9">
        <text>4-CDP-2-C-methyl-D-erythritol + ATP = 4-CDP-2-C-methyl-D-erythritol 2-phosphate + ADP + H(+)</text>
        <dbReference type="Rhea" id="RHEA:18437"/>
        <dbReference type="ChEBI" id="CHEBI:15378"/>
        <dbReference type="ChEBI" id="CHEBI:30616"/>
        <dbReference type="ChEBI" id="CHEBI:57823"/>
        <dbReference type="ChEBI" id="CHEBI:57919"/>
        <dbReference type="ChEBI" id="CHEBI:456216"/>
        <dbReference type="EC" id="2.7.1.148"/>
    </reaction>
</comment>
<dbReference type="InterPro" id="IPR004424">
    <property type="entry name" value="IspE"/>
</dbReference>
<evidence type="ECO:0000256" key="2">
    <source>
        <dbReference type="ARBA" id="ARBA00012052"/>
    </source>
</evidence>
<evidence type="ECO:0000313" key="12">
    <source>
        <dbReference type="EMBL" id="MCG7321586.1"/>
    </source>
</evidence>
<comment type="similarity">
    <text evidence="1 9">Belongs to the GHMP kinase family. IspE subfamily.</text>
</comment>
<keyword evidence="7 9" id="KW-0067">ATP-binding</keyword>